<dbReference type="PROSITE" id="PS51704">
    <property type="entry name" value="GP_PDE"/>
    <property type="match status" value="1"/>
</dbReference>
<dbReference type="GO" id="GO:0006629">
    <property type="term" value="P:lipid metabolic process"/>
    <property type="evidence" value="ECO:0007669"/>
    <property type="project" value="InterPro"/>
</dbReference>
<dbReference type="InterPro" id="IPR017946">
    <property type="entry name" value="PLC-like_Pdiesterase_TIM-brl"/>
</dbReference>
<evidence type="ECO:0000313" key="3">
    <source>
        <dbReference type="Proteomes" id="UP000199475"/>
    </source>
</evidence>
<sequence length="233" mass="25000">MTKIWAHRGASAYAPENTLPAFELAIAQGADGVELDVQRTADGHLVVVHDETVDRTSDGTGRVVDLTVAELRRLDFGDGARIPLLDEVLRLCAPTGMVVNVELKTSIELYPGIEQEARDVVEAAGMGERVVFSSFNHYTLAGLRGQVAPERLGLLFADGIHEPWEYARRFGAGALHPGLHLLQLPGYVERAHEAGLLVHVWTVNDPGHMALVAAAGVDAVITNHPDAAAAALR</sequence>
<accession>A0A1G9HCW0</accession>
<reference evidence="2 3" key="1">
    <citation type="submission" date="2016-10" db="EMBL/GenBank/DDBJ databases">
        <authorList>
            <person name="de Groot N.N."/>
        </authorList>
    </citation>
    <scope>NUCLEOTIDE SEQUENCE [LARGE SCALE GENOMIC DNA]</scope>
    <source>
        <strain evidence="2 3">CGMCC 1.9159</strain>
    </source>
</reference>
<name>A0A1G9HCW0_9ACTN</name>
<dbReference type="STRING" id="686624.SAMN04488242_0217"/>
<dbReference type="RefSeq" id="WP_093248108.1">
    <property type="nucleotide sequence ID" value="NZ_FNGP01000001.1"/>
</dbReference>
<dbReference type="AlphaFoldDB" id="A0A1G9HCW0"/>
<evidence type="ECO:0000313" key="2">
    <source>
        <dbReference type="EMBL" id="SDL10554.1"/>
    </source>
</evidence>
<dbReference type="Proteomes" id="UP000199475">
    <property type="component" value="Unassembled WGS sequence"/>
</dbReference>
<feature type="domain" description="GP-PDE" evidence="1">
    <location>
        <begin position="2"/>
        <end position="232"/>
    </location>
</feature>
<dbReference type="GO" id="GO:0008081">
    <property type="term" value="F:phosphoric diester hydrolase activity"/>
    <property type="evidence" value="ECO:0007669"/>
    <property type="project" value="InterPro"/>
</dbReference>
<dbReference type="PANTHER" id="PTHR46211:SF1">
    <property type="entry name" value="GLYCEROPHOSPHODIESTER PHOSPHODIESTERASE, CYTOPLASMIC"/>
    <property type="match status" value="1"/>
</dbReference>
<evidence type="ECO:0000259" key="1">
    <source>
        <dbReference type="PROSITE" id="PS51704"/>
    </source>
</evidence>
<dbReference type="SUPFAM" id="SSF51695">
    <property type="entry name" value="PLC-like phosphodiesterases"/>
    <property type="match status" value="1"/>
</dbReference>
<dbReference type="InterPro" id="IPR030395">
    <property type="entry name" value="GP_PDE_dom"/>
</dbReference>
<dbReference type="CDD" id="cd08563">
    <property type="entry name" value="GDPD_TtGDE_like"/>
    <property type="match status" value="1"/>
</dbReference>
<gene>
    <name evidence="2" type="ORF">SAMN04488242_0217</name>
</gene>
<organism evidence="2 3">
    <name type="scientific">Tessaracoccus oleiagri</name>
    <dbReference type="NCBI Taxonomy" id="686624"/>
    <lineage>
        <taxon>Bacteria</taxon>
        <taxon>Bacillati</taxon>
        <taxon>Actinomycetota</taxon>
        <taxon>Actinomycetes</taxon>
        <taxon>Propionibacteriales</taxon>
        <taxon>Propionibacteriaceae</taxon>
        <taxon>Tessaracoccus</taxon>
    </lineage>
</organism>
<keyword evidence="3" id="KW-1185">Reference proteome</keyword>
<dbReference type="PANTHER" id="PTHR46211">
    <property type="entry name" value="GLYCEROPHOSPHORYL DIESTER PHOSPHODIESTERASE"/>
    <property type="match status" value="1"/>
</dbReference>
<dbReference type="EMBL" id="FNGP01000001">
    <property type="protein sequence ID" value="SDL10554.1"/>
    <property type="molecule type" value="Genomic_DNA"/>
</dbReference>
<dbReference type="Gene3D" id="3.20.20.190">
    <property type="entry name" value="Phosphatidylinositol (PI) phosphodiesterase"/>
    <property type="match status" value="1"/>
</dbReference>
<dbReference type="OrthoDB" id="9758957at2"/>
<proteinExistence type="predicted"/>
<dbReference type="Pfam" id="PF03009">
    <property type="entry name" value="GDPD"/>
    <property type="match status" value="1"/>
</dbReference>
<protein>
    <submittedName>
        <fullName evidence="2">Glycerophosphoryl diester phosphodiesterase</fullName>
    </submittedName>
</protein>